<dbReference type="EMBL" id="KL367603">
    <property type="protein sequence ID" value="KFD62027.1"/>
    <property type="molecule type" value="Genomic_DNA"/>
</dbReference>
<protein>
    <submittedName>
        <fullName evidence="2">Uncharacterized protein</fullName>
    </submittedName>
</protein>
<evidence type="ECO:0000313" key="4">
    <source>
        <dbReference type="Proteomes" id="UP000030764"/>
    </source>
</evidence>
<gene>
    <name evidence="2" type="ORF">M513_09381</name>
    <name evidence="3" type="ORF">M514_09381</name>
</gene>
<dbReference type="AlphaFoldDB" id="A0A085LXI8"/>
<evidence type="ECO:0000313" key="2">
    <source>
        <dbReference type="EMBL" id="KFD49684.1"/>
    </source>
</evidence>
<dbReference type="EMBL" id="KL363265">
    <property type="protein sequence ID" value="KFD49684.1"/>
    <property type="molecule type" value="Genomic_DNA"/>
</dbReference>
<feature type="compositionally biased region" description="Basic and acidic residues" evidence="1">
    <location>
        <begin position="20"/>
        <end position="34"/>
    </location>
</feature>
<dbReference type="Proteomes" id="UP000030764">
    <property type="component" value="Unassembled WGS sequence"/>
</dbReference>
<dbReference type="Proteomes" id="UP000030758">
    <property type="component" value="Unassembled WGS sequence"/>
</dbReference>
<organism evidence="2 4">
    <name type="scientific">Trichuris suis</name>
    <name type="common">pig whipworm</name>
    <dbReference type="NCBI Taxonomy" id="68888"/>
    <lineage>
        <taxon>Eukaryota</taxon>
        <taxon>Metazoa</taxon>
        <taxon>Ecdysozoa</taxon>
        <taxon>Nematoda</taxon>
        <taxon>Enoplea</taxon>
        <taxon>Dorylaimia</taxon>
        <taxon>Trichinellida</taxon>
        <taxon>Trichuridae</taxon>
        <taxon>Trichuris</taxon>
    </lineage>
</organism>
<keyword evidence="4" id="KW-1185">Reference proteome</keyword>
<proteinExistence type="predicted"/>
<evidence type="ECO:0000256" key="1">
    <source>
        <dbReference type="SAM" id="MobiDB-lite"/>
    </source>
</evidence>
<feature type="region of interest" description="Disordered" evidence="1">
    <location>
        <begin position="19"/>
        <end position="50"/>
    </location>
</feature>
<evidence type="ECO:0000313" key="3">
    <source>
        <dbReference type="EMBL" id="KFD62027.1"/>
    </source>
</evidence>
<sequence length="65" mass="7480">MVRLNRVAHYCQMSASWNHSVDRRSEQSDRDKPRWAQVVKPSDEPDGALGGDVYVHASPWRDICL</sequence>
<accession>A0A085LXI8</accession>
<name>A0A085LXI8_9BILA</name>
<reference evidence="2 4" key="1">
    <citation type="journal article" date="2014" name="Nat. Genet.">
        <title>Genome and transcriptome of the porcine whipworm Trichuris suis.</title>
        <authorList>
            <person name="Jex A.R."/>
            <person name="Nejsum P."/>
            <person name="Schwarz E.M."/>
            <person name="Hu L."/>
            <person name="Young N.D."/>
            <person name="Hall R.S."/>
            <person name="Korhonen P.K."/>
            <person name="Liao S."/>
            <person name="Thamsborg S."/>
            <person name="Xia J."/>
            <person name="Xu P."/>
            <person name="Wang S."/>
            <person name="Scheerlinck J.P."/>
            <person name="Hofmann A."/>
            <person name="Sternberg P.W."/>
            <person name="Wang J."/>
            <person name="Gasser R.B."/>
        </authorList>
    </citation>
    <scope>NUCLEOTIDE SEQUENCE [LARGE SCALE GENOMIC DNA]</scope>
    <source>
        <strain evidence="3">DCEP-RM93F</strain>
        <strain evidence="2">DCEP-RM93M</strain>
    </source>
</reference>